<accession>A0AAD2FNX9</accession>
<organism evidence="2 3">
    <name type="scientific">Cylindrotheca closterium</name>
    <dbReference type="NCBI Taxonomy" id="2856"/>
    <lineage>
        <taxon>Eukaryota</taxon>
        <taxon>Sar</taxon>
        <taxon>Stramenopiles</taxon>
        <taxon>Ochrophyta</taxon>
        <taxon>Bacillariophyta</taxon>
        <taxon>Bacillariophyceae</taxon>
        <taxon>Bacillariophycidae</taxon>
        <taxon>Bacillariales</taxon>
        <taxon>Bacillariaceae</taxon>
        <taxon>Cylindrotheca</taxon>
    </lineage>
</organism>
<evidence type="ECO:0000256" key="1">
    <source>
        <dbReference type="SAM" id="Phobius"/>
    </source>
</evidence>
<name>A0AAD2FNX9_9STRA</name>
<keyword evidence="3" id="KW-1185">Reference proteome</keyword>
<evidence type="ECO:0000313" key="3">
    <source>
        <dbReference type="Proteomes" id="UP001295423"/>
    </source>
</evidence>
<keyword evidence="1" id="KW-0472">Membrane</keyword>
<dbReference type="Proteomes" id="UP001295423">
    <property type="component" value="Unassembled WGS sequence"/>
</dbReference>
<keyword evidence="1" id="KW-0812">Transmembrane</keyword>
<protein>
    <submittedName>
        <fullName evidence="2">Uncharacterized protein</fullName>
    </submittedName>
</protein>
<reference evidence="2" key="1">
    <citation type="submission" date="2023-08" db="EMBL/GenBank/DDBJ databases">
        <authorList>
            <person name="Audoor S."/>
            <person name="Bilcke G."/>
        </authorList>
    </citation>
    <scope>NUCLEOTIDE SEQUENCE</scope>
</reference>
<keyword evidence="1" id="KW-1133">Transmembrane helix</keyword>
<dbReference type="EMBL" id="CAKOGP040001736">
    <property type="protein sequence ID" value="CAJ1947821.1"/>
    <property type="molecule type" value="Genomic_DNA"/>
</dbReference>
<comment type="caution">
    <text evidence="2">The sequence shown here is derived from an EMBL/GenBank/DDBJ whole genome shotgun (WGS) entry which is preliminary data.</text>
</comment>
<gene>
    <name evidence="2" type="ORF">CYCCA115_LOCUS11325</name>
</gene>
<feature type="transmembrane region" description="Helical" evidence="1">
    <location>
        <begin position="7"/>
        <end position="25"/>
    </location>
</feature>
<sequence length="754" mass="85561">MKFQGEVILILICAVVVFFNSIFLFRSNDYPCKEPEKYTALGNPHQLLNNKRGPRILVGISAANFQKDTQTFHDAVRKFHQRFSSEPSARNSNKEWCSLYDVMIAGETFDSDSHCHCTLVYTFLVPTHSGASKPTNQISINQIEVANTLYLETTDVSLMEKWMEWASGIQVGKFDYVGFSSLESLDEESIVWLKEEVLKKNQDSTIAATKASNQQDCISNHCMEFGFLCFSMDLVEILKVRSFSPATRNAELSGISRLFRSLTEGRSQLMSTQDFKIKSPSKETEMSLSKLFKIQEVSDTQLDLPVKTSRLAPGLSPVTAIFMNGYLHDPSYLWAFSFPRVLLKHMSIHSSNTSRLRILGHEARTEKLWRINPLLNDDSTDNTTDLVEVLEGGKEVQNQMDIIFARNIAIPGLVLNHPDLFEFCEYHRKPRKHRNRKLPKTTNHSTCPVIVSFPIGTKPCDHCSPEWHLEIPDDQHVKTLSNSHWESISLIQKHLPATGVVPVELPNELLSLFDPSRWKFITSKGCTVAYVSRWNERKGQNRMTKEFLEYSKAGLLNNISSTTICFAGTAEGYEKQKEGIIRQLNAKFETIRAVDLGFLSFAEQILVFRLAGKSMLWTDYDQSPRIASLSLASGARVLTTELAQVPSPIVDDDCMVTVLHLFDNHTNSLEGRASIVTDFLSKEERCVKENETLTRAYPILQEDSFYGPIIERAMSMWTQLNANKERHCIKLFSHVCELFGMLRKVKKEGNCSAS</sequence>
<evidence type="ECO:0000313" key="2">
    <source>
        <dbReference type="EMBL" id="CAJ1947821.1"/>
    </source>
</evidence>
<dbReference type="AlphaFoldDB" id="A0AAD2FNX9"/>
<proteinExistence type="predicted"/>